<proteinExistence type="predicted"/>
<dbReference type="Pfam" id="PF14065">
    <property type="entry name" value="Pvc16_N"/>
    <property type="match status" value="1"/>
</dbReference>
<dbReference type="EMBL" id="BAOS01000005">
    <property type="protein sequence ID" value="GAX60150.1"/>
    <property type="molecule type" value="Genomic_DNA"/>
</dbReference>
<evidence type="ECO:0000313" key="2">
    <source>
        <dbReference type="EMBL" id="GAX60150.1"/>
    </source>
</evidence>
<dbReference type="InterPro" id="IPR025351">
    <property type="entry name" value="Pvc16_N"/>
</dbReference>
<name>A0A286TW89_9BACT</name>
<dbReference type="AlphaFoldDB" id="A0A286TW89"/>
<dbReference type="OrthoDB" id="527247at2"/>
<protein>
    <recommendedName>
        <fullName evidence="1">Pvc16 N-terminal domain-containing protein</fullName>
    </recommendedName>
</protein>
<keyword evidence="3" id="KW-1185">Reference proteome</keyword>
<evidence type="ECO:0000259" key="1">
    <source>
        <dbReference type="Pfam" id="PF14065"/>
    </source>
</evidence>
<feature type="domain" description="Pvc16 N-terminal" evidence="1">
    <location>
        <begin position="10"/>
        <end position="209"/>
    </location>
</feature>
<reference evidence="3" key="1">
    <citation type="journal article" date="2017" name="Environ. Microbiol. Rep.">
        <title>Genetic Diversity of Marine Anaerobic Ammonium-Oxidizing Bacteria as Revealed by Genomic and Proteomic Analyses of 'Candidatus Scalindua japonica'.</title>
        <authorList>
            <person name="Oshiki M."/>
            <person name="Mizuto K."/>
            <person name="Kimura Z."/>
            <person name="Kindaichi T."/>
            <person name="Satoh H."/>
            <person name="Okabe S."/>
        </authorList>
    </citation>
    <scope>NUCLEOTIDE SEQUENCE [LARGE SCALE GENOMIC DNA]</scope>
    <source>
        <strain evidence="3">husup-a2</strain>
    </source>
</reference>
<organism evidence="2 3">
    <name type="scientific">Candidatus Scalindua japonica</name>
    <dbReference type="NCBI Taxonomy" id="1284222"/>
    <lineage>
        <taxon>Bacteria</taxon>
        <taxon>Pseudomonadati</taxon>
        <taxon>Planctomycetota</taxon>
        <taxon>Candidatus Brocadiia</taxon>
        <taxon>Candidatus Brocadiales</taxon>
        <taxon>Candidatus Scalinduaceae</taxon>
        <taxon>Candidatus Scalindua</taxon>
    </lineage>
</organism>
<sequence>MSTALSIASVTHVLMDLLNNGLIDQDITNAIGNVTVTALPPDRIDTTPTNEQSQLNLFMYQTTPNPGWSNVGLPSRDGQGERRNNPPLAIDLHYLLTAYGANDLHTDILLGYGMQLLHETPVLVRDAIRRSLTSAAAGGGLPDALRALATSQLAEQVEQIKITSESLNTEEISKLWTAFQAKFRPSSAYVASVVLIESNHSTKSALPVRARNIYARPFRNPVIEKIMSQATSGGPIIEDLPILAGHNLVITGKNLRSDGQLIIVDGVEVIDGLLVNVSGIEIKPAAVNVTDTQIIIPLTDEDLRAGIQGVQVTHSIPMGTPEVPHQGVESNVKAFVLQPQIIGPVTVNVAAAVEAADTVLLKVKPAVGESQRVILLLNEFDLNPSSSLVSDPPLSYSFKMSPDTDPGPTWPIEDLTFSVSNVLLGTYLVRVQVDGAESPLGIDADGKYNSPTADIP</sequence>
<comment type="caution">
    <text evidence="2">The sequence shown here is derived from an EMBL/GenBank/DDBJ whole genome shotgun (WGS) entry which is preliminary data.</text>
</comment>
<accession>A0A286TW89</accession>
<dbReference type="Proteomes" id="UP000218542">
    <property type="component" value="Unassembled WGS sequence"/>
</dbReference>
<dbReference type="RefSeq" id="WP_096893432.1">
    <property type="nucleotide sequence ID" value="NZ_BAOS01000005.1"/>
</dbReference>
<gene>
    <name evidence="2" type="ORF">SCALIN_C05_0235</name>
</gene>
<evidence type="ECO:0000313" key="3">
    <source>
        <dbReference type="Proteomes" id="UP000218542"/>
    </source>
</evidence>